<dbReference type="AlphaFoldDB" id="E0PDP9"/>
<dbReference type="EMBL" id="AEEL01000014">
    <property type="protein sequence ID" value="EFM27409.1"/>
    <property type="molecule type" value="Genomic_DNA"/>
</dbReference>
<protein>
    <submittedName>
        <fullName evidence="1">Uncharacterized protein</fullName>
    </submittedName>
</protein>
<comment type="caution">
    <text evidence="1">The sequence shown here is derived from an EMBL/GenBank/DDBJ whole genome shotgun (WGS) entry which is preliminary data.</text>
</comment>
<gene>
    <name evidence="1" type="ORF">HMPREF9319_0972</name>
</gene>
<accession>E0PDP9</accession>
<dbReference type="HOGENOM" id="CLU_2620510_0_0_9"/>
<name>E0PDP9_STREI</name>
<dbReference type="Proteomes" id="UP000004290">
    <property type="component" value="Unassembled WGS sequence"/>
</dbReference>
<keyword evidence="2" id="KW-1185">Reference proteome</keyword>
<proteinExistence type="predicted"/>
<organism evidence="1 2">
    <name type="scientific">Streptococcus equinus ATCC 700338</name>
    <dbReference type="NCBI Taxonomy" id="864569"/>
    <lineage>
        <taxon>Bacteria</taxon>
        <taxon>Bacillati</taxon>
        <taxon>Bacillota</taxon>
        <taxon>Bacilli</taxon>
        <taxon>Lactobacillales</taxon>
        <taxon>Streptococcaceae</taxon>
        <taxon>Streptococcus</taxon>
    </lineage>
</organism>
<reference evidence="1 2" key="1">
    <citation type="submission" date="2010-07" db="EMBL/GenBank/DDBJ databases">
        <authorList>
            <person name="Muzny D."/>
            <person name="Qin X."/>
            <person name="Deng J."/>
            <person name="Jiang H."/>
            <person name="Liu Y."/>
            <person name="Qu J."/>
            <person name="Song X.-Z."/>
            <person name="Zhang L."/>
            <person name="Thornton R."/>
            <person name="Coyle M."/>
            <person name="Francisco L."/>
            <person name="Jackson L."/>
            <person name="Javaid M."/>
            <person name="Korchina V."/>
            <person name="Kovar C."/>
            <person name="Mata R."/>
            <person name="Mathew T."/>
            <person name="Ngo R."/>
            <person name="Nguyen L."/>
            <person name="Nguyen N."/>
            <person name="Okwuonu G."/>
            <person name="Ongeri F."/>
            <person name="Pham C."/>
            <person name="Simmons D."/>
            <person name="Wilczek-Boney K."/>
            <person name="Hale W."/>
            <person name="Jakkamsetti A."/>
            <person name="Pham P."/>
            <person name="Ruth R."/>
            <person name="San Lucas F."/>
            <person name="Warren J."/>
            <person name="Zhang J."/>
            <person name="Zhao Z."/>
            <person name="Zhou C."/>
            <person name="Zhu D."/>
            <person name="Lee S."/>
            <person name="Bess C."/>
            <person name="Blankenburg K."/>
            <person name="Forbes L."/>
            <person name="Fu Q."/>
            <person name="Gubbala S."/>
            <person name="Hirani K."/>
            <person name="Jayaseelan J.C."/>
            <person name="Lara F."/>
            <person name="Munidasa M."/>
            <person name="Palculict T."/>
            <person name="Patil S."/>
            <person name="Pu L.-L."/>
            <person name="Saada N."/>
            <person name="Tang L."/>
            <person name="Weissenberger G."/>
            <person name="Zhu Y."/>
            <person name="Hemphill L."/>
            <person name="Shang Y."/>
            <person name="Youmans B."/>
            <person name="Ayvaz T."/>
            <person name="Ross M."/>
            <person name="Santibanez J."/>
            <person name="Aqrawi P."/>
            <person name="Gross S."/>
            <person name="Joshi V."/>
            <person name="Fowler G."/>
            <person name="Nazareth L."/>
            <person name="Reid J."/>
            <person name="Worley K."/>
            <person name="Petrosino J."/>
            <person name="Highlander S."/>
            <person name="Gibbs R."/>
        </authorList>
    </citation>
    <scope>NUCLEOTIDE SEQUENCE [LARGE SCALE GENOMIC DNA]</scope>
    <source>
        <strain evidence="1 2">ATCC 700338</strain>
    </source>
</reference>
<sequence length="78" mass="9214">MQNLKNFKNNVFLLKTRINHLIIKKGNLLEIKNIHIFRESWGESTKIAVEYFIKLNKKDLVLRGIELNLLLNICHLLS</sequence>
<evidence type="ECO:0000313" key="1">
    <source>
        <dbReference type="EMBL" id="EFM27409.1"/>
    </source>
</evidence>
<evidence type="ECO:0000313" key="2">
    <source>
        <dbReference type="Proteomes" id="UP000004290"/>
    </source>
</evidence>